<dbReference type="AlphaFoldDB" id="A0A238FAB6"/>
<evidence type="ECO:0000313" key="3">
    <source>
        <dbReference type="Proteomes" id="UP000198372"/>
    </source>
</evidence>
<feature type="compositionally biased region" description="Basic and acidic residues" evidence="1">
    <location>
        <begin position="78"/>
        <end position="87"/>
    </location>
</feature>
<proteinExistence type="predicted"/>
<dbReference type="EMBL" id="FMSP01000006">
    <property type="protein sequence ID" value="SCV70792.1"/>
    <property type="molecule type" value="Genomic_DNA"/>
</dbReference>
<dbReference type="Proteomes" id="UP000198372">
    <property type="component" value="Unassembled WGS sequence"/>
</dbReference>
<reference evidence="3" key="1">
    <citation type="submission" date="2016-09" db="EMBL/GenBank/DDBJ databases">
        <authorList>
            <person name="Jeantristanb JTB J.-T."/>
            <person name="Ricardo R."/>
        </authorList>
    </citation>
    <scope>NUCLEOTIDE SEQUENCE [LARGE SCALE GENOMIC DNA]</scope>
</reference>
<dbReference type="OrthoDB" id="10283055at2759"/>
<feature type="region of interest" description="Disordered" evidence="1">
    <location>
        <begin position="72"/>
        <end position="96"/>
    </location>
</feature>
<evidence type="ECO:0000313" key="2">
    <source>
        <dbReference type="EMBL" id="SCV70792.1"/>
    </source>
</evidence>
<sequence length="96" mass="10127">MKLALTEARCDCGSPKLELRCLDPQGASGVFQGTGLVAGEDGAVVELLPKVDPELVKDNDFLELDGMGLGASPFGGEGPRKEERTRSLTEYCNAVS</sequence>
<name>A0A238FAB6_9BASI</name>
<keyword evidence="3" id="KW-1185">Reference proteome</keyword>
<organism evidence="2 3">
    <name type="scientific">Microbotryum intermedium</name>
    <dbReference type="NCBI Taxonomy" id="269621"/>
    <lineage>
        <taxon>Eukaryota</taxon>
        <taxon>Fungi</taxon>
        <taxon>Dikarya</taxon>
        <taxon>Basidiomycota</taxon>
        <taxon>Pucciniomycotina</taxon>
        <taxon>Microbotryomycetes</taxon>
        <taxon>Microbotryales</taxon>
        <taxon>Microbotryaceae</taxon>
        <taxon>Microbotryum</taxon>
    </lineage>
</organism>
<gene>
    <name evidence="2" type="ORF">BQ2448_3554</name>
</gene>
<protein>
    <submittedName>
        <fullName evidence="2">BQ2448_3554 protein</fullName>
    </submittedName>
</protein>
<evidence type="ECO:0000256" key="1">
    <source>
        <dbReference type="SAM" id="MobiDB-lite"/>
    </source>
</evidence>
<accession>A0A238FAB6</accession>